<dbReference type="AlphaFoldDB" id="A0A388TFV9"/>
<name>A0A388TFV9_9BACT</name>
<keyword evidence="2" id="KW-0808">Transferase</keyword>
<dbReference type="InterPro" id="IPR001173">
    <property type="entry name" value="Glyco_trans_2-like"/>
</dbReference>
<dbReference type="Pfam" id="PF00535">
    <property type="entry name" value="Glycos_transf_2"/>
    <property type="match status" value="1"/>
</dbReference>
<gene>
    <name evidence="2" type="ORF">NO2_0192</name>
</gene>
<dbReference type="GO" id="GO:0016740">
    <property type="term" value="F:transferase activity"/>
    <property type="evidence" value="ECO:0007669"/>
    <property type="project" value="UniProtKB-KW"/>
</dbReference>
<reference evidence="2 3" key="1">
    <citation type="journal article" date="2019" name="ISME J.">
        <title>Genome analyses of uncultured TG2/ZB3 bacteria in 'Margulisbacteria' specifically attached to ectosymbiotic spirochetes of protists in the termite gut.</title>
        <authorList>
            <person name="Utami Y.D."/>
            <person name="Kuwahara H."/>
            <person name="Igai K."/>
            <person name="Murakami T."/>
            <person name="Sugaya K."/>
            <person name="Morikawa T."/>
            <person name="Nagura Y."/>
            <person name="Yuki M."/>
            <person name="Deevong P."/>
            <person name="Inoue T."/>
            <person name="Kihara K."/>
            <person name="Lo N."/>
            <person name="Yamada A."/>
            <person name="Ohkuma M."/>
            <person name="Hongoh Y."/>
        </authorList>
    </citation>
    <scope>NUCLEOTIDE SEQUENCE [LARGE SCALE GENOMIC DNA]</scope>
    <source>
        <strain evidence="2">NkOx7-02</strain>
    </source>
</reference>
<comment type="caution">
    <text evidence="2">The sequence shown here is derived from an EMBL/GenBank/DDBJ whole genome shotgun (WGS) entry which is preliminary data.</text>
</comment>
<dbReference type="InterPro" id="IPR050256">
    <property type="entry name" value="Glycosyltransferase_2"/>
</dbReference>
<sequence length="233" mass="26278">MKLSVIIPIYNEYNNIDAVIQAIKAVALPEQVDALELILVDDGSHDGTAQKLASYKNDKMIIVHSSRFNFGKGMATRIGLTYVTGDIVLIQDADLEYDPNDYPVLLKPIIEDNAAIVYGSRFLKKSRPRGMAFQNWLANQLLKIAANILYGARLTDEATAYKMFKTEAIKALNLKAKRFELCPELTAKALKKGYKIVEVPINYKGRTVEEGKKIKWHDGFAAIWTLCKYRFVD</sequence>
<evidence type="ECO:0000259" key="1">
    <source>
        <dbReference type="Pfam" id="PF00535"/>
    </source>
</evidence>
<dbReference type="InterPro" id="IPR029044">
    <property type="entry name" value="Nucleotide-diphossugar_trans"/>
</dbReference>
<dbReference type="Proteomes" id="UP000275925">
    <property type="component" value="Unassembled WGS sequence"/>
</dbReference>
<feature type="domain" description="Glycosyltransferase 2-like" evidence="1">
    <location>
        <begin position="4"/>
        <end position="170"/>
    </location>
</feature>
<dbReference type="EMBL" id="BGZO01000003">
    <property type="protein sequence ID" value="GBR75525.1"/>
    <property type="molecule type" value="Genomic_DNA"/>
</dbReference>
<evidence type="ECO:0000313" key="3">
    <source>
        <dbReference type="Proteomes" id="UP000275925"/>
    </source>
</evidence>
<dbReference type="PANTHER" id="PTHR48090:SF7">
    <property type="entry name" value="RFBJ PROTEIN"/>
    <property type="match status" value="1"/>
</dbReference>
<evidence type="ECO:0000313" key="2">
    <source>
        <dbReference type="EMBL" id="GBR75525.1"/>
    </source>
</evidence>
<dbReference type="Gene3D" id="3.90.550.10">
    <property type="entry name" value="Spore Coat Polysaccharide Biosynthesis Protein SpsA, Chain A"/>
    <property type="match status" value="1"/>
</dbReference>
<protein>
    <submittedName>
        <fullName evidence="2">Glycosyl transferases family 2</fullName>
    </submittedName>
</protein>
<proteinExistence type="predicted"/>
<dbReference type="CDD" id="cd04179">
    <property type="entry name" value="DPM_DPG-synthase_like"/>
    <property type="match status" value="1"/>
</dbReference>
<accession>A0A388TFV9</accession>
<organism evidence="2 3">
    <name type="scientific">Candidatus Termititenax persephonae</name>
    <dbReference type="NCBI Taxonomy" id="2218525"/>
    <lineage>
        <taxon>Bacteria</taxon>
        <taxon>Bacillati</taxon>
        <taxon>Candidatus Margulisiibacteriota</taxon>
        <taxon>Candidatus Termititenacia</taxon>
        <taxon>Candidatus Termititenacales</taxon>
        <taxon>Candidatus Termititenacaceae</taxon>
        <taxon>Candidatus Termititenax</taxon>
    </lineage>
</organism>
<dbReference type="SUPFAM" id="SSF53448">
    <property type="entry name" value="Nucleotide-diphospho-sugar transferases"/>
    <property type="match status" value="1"/>
</dbReference>
<keyword evidence="3" id="KW-1185">Reference proteome</keyword>
<dbReference type="PANTHER" id="PTHR48090">
    <property type="entry name" value="UNDECAPRENYL-PHOSPHATE 4-DEOXY-4-FORMAMIDO-L-ARABINOSE TRANSFERASE-RELATED"/>
    <property type="match status" value="1"/>
</dbReference>